<keyword evidence="12" id="KW-1185">Reference proteome</keyword>
<evidence type="ECO:0000256" key="4">
    <source>
        <dbReference type="ARBA" id="ARBA00022475"/>
    </source>
</evidence>
<evidence type="ECO:0000256" key="2">
    <source>
        <dbReference type="ARBA" id="ARBA00010072"/>
    </source>
</evidence>
<comment type="subcellular location">
    <subcellularLocation>
        <location evidence="1">Cell inner membrane</location>
        <topology evidence="1">Multi-pass membrane protein</topology>
    </subcellularLocation>
    <subcellularLocation>
        <location evidence="9">Cell membrane</location>
        <topology evidence="9">Multi-pass membrane protein</topology>
    </subcellularLocation>
</comment>
<feature type="transmembrane region" description="Helical" evidence="9">
    <location>
        <begin position="187"/>
        <end position="206"/>
    </location>
</feature>
<evidence type="ECO:0000256" key="3">
    <source>
        <dbReference type="ARBA" id="ARBA00022448"/>
    </source>
</evidence>
<evidence type="ECO:0000313" key="11">
    <source>
        <dbReference type="EMBL" id="CAB3732086.1"/>
    </source>
</evidence>
<comment type="similarity">
    <text evidence="2">Belongs to the binding-protein-dependent transport system permease family. HisMQ subfamily.</text>
</comment>
<proteinExistence type="inferred from homology"/>
<accession>A0A6S7AIP2</accession>
<dbReference type="EMBL" id="CADIJQ010000009">
    <property type="protein sequence ID" value="CAB3732086.1"/>
    <property type="molecule type" value="Genomic_DNA"/>
</dbReference>
<keyword evidence="5 9" id="KW-0812">Transmembrane</keyword>
<dbReference type="CDD" id="cd06261">
    <property type="entry name" value="TM_PBP2"/>
    <property type="match status" value="1"/>
</dbReference>
<dbReference type="GO" id="GO:0043190">
    <property type="term" value="C:ATP-binding cassette (ABC) transporter complex"/>
    <property type="evidence" value="ECO:0007669"/>
    <property type="project" value="InterPro"/>
</dbReference>
<evidence type="ECO:0000313" key="12">
    <source>
        <dbReference type="Proteomes" id="UP000494269"/>
    </source>
</evidence>
<evidence type="ECO:0000256" key="7">
    <source>
        <dbReference type="ARBA" id="ARBA00022989"/>
    </source>
</evidence>
<dbReference type="InterPro" id="IPR000515">
    <property type="entry name" value="MetI-like"/>
</dbReference>
<protein>
    <submittedName>
        <fullName evidence="11">L-cystine transport system permease protein TcyB</fullName>
    </submittedName>
</protein>
<dbReference type="PROSITE" id="PS50928">
    <property type="entry name" value="ABC_TM1"/>
    <property type="match status" value="1"/>
</dbReference>
<gene>
    <name evidence="11" type="primary">tcyB_3</name>
    <name evidence="11" type="ORF">LMG3441_04772</name>
</gene>
<keyword evidence="3 9" id="KW-0813">Transport</keyword>
<dbReference type="SUPFAM" id="SSF161098">
    <property type="entry name" value="MetI-like"/>
    <property type="match status" value="1"/>
</dbReference>
<dbReference type="Gene3D" id="1.10.3720.10">
    <property type="entry name" value="MetI-like"/>
    <property type="match status" value="1"/>
</dbReference>
<keyword evidence="7 9" id="KW-1133">Transmembrane helix</keyword>
<dbReference type="NCBIfam" id="TIGR01726">
    <property type="entry name" value="HEQRo_perm_3TM"/>
    <property type="match status" value="1"/>
</dbReference>
<name>A0A6S7AIP2_9BURK</name>
<dbReference type="PANTHER" id="PTHR30614:SF0">
    <property type="entry name" value="L-CYSTINE TRANSPORT SYSTEM PERMEASE PROTEIN TCYL"/>
    <property type="match status" value="1"/>
</dbReference>
<keyword evidence="8 9" id="KW-0472">Membrane</keyword>
<sequence>MQFQFAYAGLQWGDMSFVLIGLSRTLLLAAIATTFGTLLGVLLGWAREANGAVSVLLAPYVDITRSIPLLIQFILVNSAFSVLGVPLDPLQVGVLTLSLYMGVLTSELVRSGLRSVRPELTRAARSLGMTYWQELRHVSLPLALRTVFPSWIGTVLGLTKDTALVSVVGYVELLRAAQILITRTNDALLLLTGVGIAYFLICYPVSRYSRALERRLDGV</sequence>
<dbReference type="InterPro" id="IPR010065">
    <property type="entry name" value="AA_ABC_transptr_permease_3TM"/>
</dbReference>
<evidence type="ECO:0000256" key="5">
    <source>
        <dbReference type="ARBA" id="ARBA00022692"/>
    </source>
</evidence>
<evidence type="ECO:0000259" key="10">
    <source>
        <dbReference type="PROSITE" id="PS50928"/>
    </source>
</evidence>
<evidence type="ECO:0000256" key="1">
    <source>
        <dbReference type="ARBA" id="ARBA00004429"/>
    </source>
</evidence>
<dbReference type="RefSeq" id="WP_175171202.1">
    <property type="nucleotide sequence ID" value="NZ_CADIJQ010000009.1"/>
</dbReference>
<evidence type="ECO:0000256" key="9">
    <source>
        <dbReference type="RuleBase" id="RU363032"/>
    </source>
</evidence>
<dbReference type="Proteomes" id="UP000494269">
    <property type="component" value="Unassembled WGS sequence"/>
</dbReference>
<dbReference type="Pfam" id="PF00528">
    <property type="entry name" value="BPD_transp_1"/>
    <property type="match status" value="1"/>
</dbReference>
<feature type="transmembrane region" description="Helical" evidence="9">
    <location>
        <begin position="90"/>
        <end position="109"/>
    </location>
</feature>
<dbReference type="PANTHER" id="PTHR30614">
    <property type="entry name" value="MEMBRANE COMPONENT OF AMINO ACID ABC TRANSPORTER"/>
    <property type="match status" value="1"/>
</dbReference>
<dbReference type="AlphaFoldDB" id="A0A6S7AIP2"/>
<dbReference type="GO" id="GO:0015184">
    <property type="term" value="F:L-cystine transmembrane transporter activity"/>
    <property type="evidence" value="ECO:0007669"/>
    <property type="project" value="TreeGrafter"/>
</dbReference>
<keyword evidence="4" id="KW-1003">Cell membrane</keyword>
<reference evidence="11 12" key="1">
    <citation type="submission" date="2020-04" db="EMBL/GenBank/DDBJ databases">
        <authorList>
            <person name="De Canck E."/>
        </authorList>
    </citation>
    <scope>NUCLEOTIDE SEQUENCE [LARGE SCALE GENOMIC DNA]</scope>
    <source>
        <strain evidence="11 12">LMG 3441</strain>
    </source>
</reference>
<evidence type="ECO:0000256" key="6">
    <source>
        <dbReference type="ARBA" id="ARBA00022970"/>
    </source>
</evidence>
<keyword evidence="6" id="KW-0029">Amino-acid transport</keyword>
<feature type="domain" description="ABC transmembrane type-1" evidence="10">
    <location>
        <begin position="22"/>
        <end position="209"/>
    </location>
</feature>
<organism evidence="11 12">
    <name type="scientific">Achromobacter kerstersii</name>
    <dbReference type="NCBI Taxonomy" id="1353890"/>
    <lineage>
        <taxon>Bacteria</taxon>
        <taxon>Pseudomonadati</taxon>
        <taxon>Pseudomonadota</taxon>
        <taxon>Betaproteobacteria</taxon>
        <taxon>Burkholderiales</taxon>
        <taxon>Alcaligenaceae</taxon>
        <taxon>Achromobacter</taxon>
    </lineage>
</organism>
<dbReference type="InterPro" id="IPR043429">
    <property type="entry name" value="ArtM/GltK/GlnP/TcyL/YhdX-like"/>
</dbReference>
<evidence type="ECO:0000256" key="8">
    <source>
        <dbReference type="ARBA" id="ARBA00023136"/>
    </source>
</evidence>
<feature type="transmembrane region" description="Helical" evidence="9">
    <location>
        <begin position="25"/>
        <end position="46"/>
    </location>
</feature>
<dbReference type="InterPro" id="IPR035906">
    <property type="entry name" value="MetI-like_sf"/>
</dbReference>